<dbReference type="PANTHER" id="PTHR46481">
    <property type="entry name" value="ZINC FINGER BED DOMAIN-CONTAINING PROTEIN 4"/>
    <property type="match status" value="1"/>
</dbReference>
<sequence length="260" mass="30142">MLKVKAYTWFKNQVSDDNVDNLDFEHGCDVDKDMKVNYMCLTAHFIDDDWNLHKRILNFCPIIGHKSEEISKGVEKCLLEWSIDRIFTITVDNASSNDGAMVYLKKKLENWGHNILGGKYVHMRCMAHIINLVVQDGLKGKDEHEAISRIRGAVRWNSTYLMLEAATCLKRAFDAYEDIDLAYMTDLSKKPFDGVPIESDWDRAKLLLKFLKHFYNLTLCIFGSSYVTSNIVFHEICKVDLLLKRWLNSEDVELSEMAEK</sequence>
<dbReference type="Pfam" id="PF14372">
    <property type="entry name" value="hAT-like_RNase-H"/>
    <property type="match status" value="1"/>
</dbReference>
<organism evidence="3">
    <name type="scientific">Sesamum angustifolium</name>
    <dbReference type="NCBI Taxonomy" id="2727405"/>
    <lineage>
        <taxon>Eukaryota</taxon>
        <taxon>Viridiplantae</taxon>
        <taxon>Streptophyta</taxon>
        <taxon>Embryophyta</taxon>
        <taxon>Tracheophyta</taxon>
        <taxon>Spermatophyta</taxon>
        <taxon>Magnoliopsida</taxon>
        <taxon>eudicotyledons</taxon>
        <taxon>Gunneridae</taxon>
        <taxon>Pentapetalae</taxon>
        <taxon>asterids</taxon>
        <taxon>lamiids</taxon>
        <taxon>Lamiales</taxon>
        <taxon>Pedaliaceae</taxon>
        <taxon>Sesamum</taxon>
    </lineage>
</organism>
<comment type="caution">
    <text evidence="3">The sequence shown here is derived from an EMBL/GenBank/DDBJ whole genome shotgun (WGS) entry which is preliminary data.</text>
</comment>
<dbReference type="InterPro" id="IPR012337">
    <property type="entry name" value="RNaseH-like_sf"/>
</dbReference>
<dbReference type="GO" id="GO:0003677">
    <property type="term" value="F:DNA binding"/>
    <property type="evidence" value="ECO:0007669"/>
    <property type="project" value="UniProtKB-KW"/>
</dbReference>
<dbReference type="SUPFAM" id="SSF53098">
    <property type="entry name" value="Ribonuclease H-like"/>
    <property type="match status" value="1"/>
</dbReference>
<reference evidence="3" key="1">
    <citation type="submission" date="2020-06" db="EMBL/GenBank/DDBJ databases">
        <authorList>
            <person name="Li T."/>
            <person name="Hu X."/>
            <person name="Zhang T."/>
            <person name="Song X."/>
            <person name="Zhang H."/>
            <person name="Dai N."/>
            <person name="Sheng W."/>
            <person name="Hou X."/>
            <person name="Wei L."/>
        </authorList>
    </citation>
    <scope>NUCLEOTIDE SEQUENCE</scope>
    <source>
        <strain evidence="3">G01</strain>
        <tissue evidence="3">Leaf</tissue>
    </source>
</reference>
<feature type="domain" description="hAT-like transposase RNase-H fold" evidence="2">
    <location>
        <begin position="223"/>
        <end position="260"/>
    </location>
</feature>
<proteinExistence type="predicted"/>
<evidence type="ECO:0000313" key="3">
    <source>
        <dbReference type="EMBL" id="KAL0381044.1"/>
    </source>
</evidence>
<evidence type="ECO:0000259" key="2">
    <source>
        <dbReference type="Pfam" id="PF14372"/>
    </source>
</evidence>
<evidence type="ECO:0000256" key="1">
    <source>
        <dbReference type="ARBA" id="ARBA00023125"/>
    </source>
</evidence>
<dbReference type="InterPro" id="IPR052035">
    <property type="entry name" value="ZnF_BED_domain_contain"/>
</dbReference>
<gene>
    <name evidence="3" type="ORF">Sangu_0168700</name>
</gene>
<keyword evidence="1" id="KW-0238">DNA-binding</keyword>
<reference evidence="3" key="2">
    <citation type="journal article" date="2024" name="Plant">
        <title>Genomic evolution and insights into agronomic trait innovations of Sesamum species.</title>
        <authorList>
            <person name="Miao H."/>
            <person name="Wang L."/>
            <person name="Qu L."/>
            <person name="Liu H."/>
            <person name="Sun Y."/>
            <person name="Le M."/>
            <person name="Wang Q."/>
            <person name="Wei S."/>
            <person name="Zheng Y."/>
            <person name="Lin W."/>
            <person name="Duan Y."/>
            <person name="Cao H."/>
            <person name="Xiong S."/>
            <person name="Wang X."/>
            <person name="Wei L."/>
            <person name="Li C."/>
            <person name="Ma Q."/>
            <person name="Ju M."/>
            <person name="Zhao R."/>
            <person name="Li G."/>
            <person name="Mu C."/>
            <person name="Tian Q."/>
            <person name="Mei H."/>
            <person name="Zhang T."/>
            <person name="Gao T."/>
            <person name="Zhang H."/>
        </authorList>
    </citation>
    <scope>NUCLEOTIDE SEQUENCE</scope>
    <source>
        <strain evidence="3">G01</strain>
    </source>
</reference>
<dbReference type="InterPro" id="IPR025525">
    <property type="entry name" value="hAT-like_transposase_RNase-H"/>
</dbReference>
<dbReference type="AlphaFoldDB" id="A0AAW2RM06"/>
<protein>
    <submittedName>
        <fullName evidence="3">AC transposase</fullName>
    </submittedName>
</protein>
<name>A0AAW2RM06_9LAMI</name>
<accession>A0AAW2RM06</accession>
<dbReference type="PANTHER" id="PTHR46481:SF8">
    <property type="entry name" value="ZINC FINGER BED DOMAIN-CONTAINING PROTEIN RICESLEEPER 1-LIKE"/>
    <property type="match status" value="1"/>
</dbReference>
<dbReference type="EMBL" id="JACGWK010000001">
    <property type="protein sequence ID" value="KAL0381044.1"/>
    <property type="molecule type" value="Genomic_DNA"/>
</dbReference>